<dbReference type="Proteomes" id="UP000766629">
    <property type="component" value="Unassembled WGS sequence"/>
</dbReference>
<accession>A0ABS7N9I6</accession>
<comment type="caution">
    <text evidence="1">The sequence shown here is derived from an EMBL/GenBank/DDBJ whole genome shotgun (WGS) entry which is preliminary data.</text>
</comment>
<organism evidence="1 2">
    <name type="scientific">Leisingera daeponensis</name>
    <dbReference type="NCBI Taxonomy" id="405746"/>
    <lineage>
        <taxon>Bacteria</taxon>
        <taxon>Pseudomonadati</taxon>
        <taxon>Pseudomonadota</taxon>
        <taxon>Alphaproteobacteria</taxon>
        <taxon>Rhodobacterales</taxon>
        <taxon>Roseobacteraceae</taxon>
        <taxon>Leisingera</taxon>
    </lineage>
</organism>
<reference evidence="1 2" key="1">
    <citation type="submission" date="2021-06" db="EMBL/GenBank/DDBJ databases">
        <title>50 bacteria genomes isolated from Dapeng, Shenzhen, China.</title>
        <authorList>
            <person name="Zheng W."/>
            <person name="Yu S."/>
            <person name="Huang Y."/>
        </authorList>
    </citation>
    <scope>NUCLEOTIDE SEQUENCE [LARGE SCALE GENOMIC DNA]</scope>
    <source>
        <strain evidence="1 2">DP1N14-2</strain>
    </source>
</reference>
<keyword evidence="2" id="KW-1185">Reference proteome</keyword>
<name>A0ABS7N9I6_9RHOB</name>
<evidence type="ECO:0000313" key="1">
    <source>
        <dbReference type="EMBL" id="MBY6137863.1"/>
    </source>
</evidence>
<dbReference type="EMBL" id="JAHVJA010000001">
    <property type="protein sequence ID" value="MBY6137863.1"/>
    <property type="molecule type" value="Genomic_DNA"/>
</dbReference>
<gene>
    <name evidence="1" type="ORF">KUV26_00260</name>
</gene>
<sequence length="274" mass="31112">MRLAAGRLDCLGKCYQGADFMTDNRVVQHPSYKVPMLTWWEGIYDQVFVALHPFYRIRKAGVSVSPAGSEIYEDVLPCDDRPENFCDMIKSRGEAVSWAEVHQAVAPDLPRSDVYLAIWLLACIGYQDRAGIDLQKRLAVYCQANRLYLPEDDGLAAILQPVVQEFLSCFGCRDVTAWDEFRHHSETVPLSVFRKAEPCYWLPQSITSPAVWGLHLPNPGILMTWGFDGTEAIIAMTSRTLEMARPENFFEGWYADAGTFADVFNPVEFLKREQ</sequence>
<dbReference type="RefSeq" id="WP_222506952.1">
    <property type="nucleotide sequence ID" value="NZ_JAHVJA010000001.1"/>
</dbReference>
<protein>
    <submittedName>
        <fullName evidence="1">Uncharacterized protein</fullName>
    </submittedName>
</protein>
<proteinExistence type="predicted"/>
<evidence type="ECO:0000313" key="2">
    <source>
        <dbReference type="Proteomes" id="UP000766629"/>
    </source>
</evidence>